<evidence type="ECO:0000313" key="3">
    <source>
        <dbReference type="Proteomes" id="UP000030755"/>
    </source>
</evidence>
<evidence type="ECO:0000256" key="1">
    <source>
        <dbReference type="ARBA" id="ARBA00005593"/>
    </source>
</evidence>
<dbReference type="Gene3D" id="3.30.519.10">
    <property type="entry name" value="Guanine Nucleotide Dissociation Inhibitor, domain 2"/>
    <property type="match status" value="1"/>
</dbReference>
<gene>
    <name evidence="2" type="ORF">O9G_000113</name>
</gene>
<accession>A0A075ANZ7</accession>
<proteinExistence type="inferred from homology"/>
<dbReference type="OrthoDB" id="9446342at2759"/>
<dbReference type="GO" id="GO:0005634">
    <property type="term" value="C:nucleus"/>
    <property type="evidence" value="ECO:0007669"/>
    <property type="project" value="TreeGrafter"/>
</dbReference>
<dbReference type="SUPFAM" id="SSF51905">
    <property type="entry name" value="FAD/NAD(P)-binding domain"/>
    <property type="match status" value="1"/>
</dbReference>
<dbReference type="GO" id="GO:0005829">
    <property type="term" value="C:cytosol"/>
    <property type="evidence" value="ECO:0007669"/>
    <property type="project" value="TreeGrafter"/>
</dbReference>
<dbReference type="STRING" id="988480.A0A075ANZ7"/>
<dbReference type="EMBL" id="KE561209">
    <property type="protein sequence ID" value="EPZ31634.1"/>
    <property type="molecule type" value="Genomic_DNA"/>
</dbReference>
<dbReference type="GO" id="GO:0005968">
    <property type="term" value="C:Rab-protein geranylgeranyltransferase complex"/>
    <property type="evidence" value="ECO:0007669"/>
    <property type="project" value="TreeGrafter"/>
</dbReference>
<name>A0A075ANZ7_ROZAC</name>
<dbReference type="InterPro" id="IPR036188">
    <property type="entry name" value="FAD/NAD-bd_sf"/>
</dbReference>
<evidence type="ECO:0000313" key="2">
    <source>
        <dbReference type="EMBL" id="EPZ31634.1"/>
    </source>
</evidence>
<dbReference type="PANTHER" id="PTHR11787:SF4">
    <property type="entry name" value="CHM, RAB ESCORT PROTEIN 1"/>
    <property type="match status" value="1"/>
</dbReference>
<keyword evidence="3" id="KW-1185">Reference proteome</keyword>
<dbReference type="InterPro" id="IPR018203">
    <property type="entry name" value="GDP_dissociation_inhibitor"/>
</dbReference>
<dbReference type="Pfam" id="PF00996">
    <property type="entry name" value="GDI"/>
    <property type="match status" value="1"/>
</dbReference>
<sequence length="415" mass="47456">MLIKPSETTECFDILFLGTDLNTCIKCAQESSSNKVIQLERNKGYGSIHSNEPLLNDKRIKILHESGDINRIPYYPAHIPSKGRLVDLLIESGVAEYVEFKKQESLQIFSENRLVNVPVSKEDVFLMSETSLLQKRQVMKVINLARMFDELKNGQEVEGFTLQDLKNTSFRKFLDNKLPAVFVDMVLFSLALFSKYEEAESMDAEKGFEILAKRVEGFGVFGKYSLLYPIYGLSEIAQGFCRKSALNGAVQLLNVSKISVEKFEDMYKVNIESGSIDEPSYFYTREIKGNSFELCEIFGLQLDSSKLWNGAFIKINLKIKEQFKQITFPPNDERGFCIQVYQVGDETFECEKDQSILFFQSFQSDCNNWIKIVGEVLEKLGIADDCIISKRIFEFHSLKLKDELLENSSIRSLGN</sequence>
<comment type="similarity">
    <text evidence="1">Belongs to the Rab GDI family.</text>
</comment>
<dbReference type="GO" id="GO:0007264">
    <property type="term" value="P:small GTPase-mediated signal transduction"/>
    <property type="evidence" value="ECO:0007669"/>
    <property type="project" value="InterPro"/>
</dbReference>
<reference evidence="2 3" key="1">
    <citation type="journal article" date="2013" name="Curr. Biol.">
        <title>Shared signatures of parasitism and phylogenomics unite Cryptomycota and microsporidia.</title>
        <authorList>
            <person name="James T.Y."/>
            <person name="Pelin A."/>
            <person name="Bonen L."/>
            <person name="Ahrendt S."/>
            <person name="Sain D."/>
            <person name="Corradi N."/>
            <person name="Stajich J.E."/>
        </authorList>
    </citation>
    <scope>NUCLEOTIDE SEQUENCE [LARGE SCALE GENOMIC DNA]</scope>
    <source>
        <strain evidence="2 3">CSF55</strain>
    </source>
</reference>
<dbReference type="PANTHER" id="PTHR11787">
    <property type="entry name" value="RAB GDP-DISSOCIATION INHIBITOR"/>
    <property type="match status" value="1"/>
</dbReference>
<dbReference type="Proteomes" id="UP000030755">
    <property type="component" value="Unassembled WGS sequence"/>
</dbReference>
<dbReference type="GO" id="GO:0016192">
    <property type="term" value="P:vesicle-mediated transport"/>
    <property type="evidence" value="ECO:0007669"/>
    <property type="project" value="TreeGrafter"/>
</dbReference>
<dbReference type="HOGENOM" id="CLU_662495_0_0_1"/>
<organism evidence="2 3">
    <name type="scientific">Rozella allomycis (strain CSF55)</name>
    <dbReference type="NCBI Taxonomy" id="988480"/>
    <lineage>
        <taxon>Eukaryota</taxon>
        <taxon>Fungi</taxon>
        <taxon>Fungi incertae sedis</taxon>
        <taxon>Cryptomycota</taxon>
        <taxon>Cryptomycota incertae sedis</taxon>
        <taxon>Rozella</taxon>
    </lineage>
</organism>
<dbReference type="PRINTS" id="PR00891">
    <property type="entry name" value="RABGDIREP"/>
</dbReference>
<dbReference type="AlphaFoldDB" id="A0A075ANZ7"/>
<dbReference type="Gene3D" id="3.50.50.60">
    <property type="entry name" value="FAD/NAD(P)-binding domain"/>
    <property type="match status" value="1"/>
</dbReference>
<dbReference type="GO" id="GO:0005092">
    <property type="term" value="F:GDP-dissociation inhibitor activity"/>
    <property type="evidence" value="ECO:0007669"/>
    <property type="project" value="InterPro"/>
</dbReference>
<protein>
    <submittedName>
        <fullName evidence="2">GDP dissociation inhibitor domain-containing protein</fullName>
    </submittedName>
</protein>